<keyword evidence="3" id="KW-0479">Metal-binding</keyword>
<evidence type="ECO:0000256" key="3">
    <source>
        <dbReference type="ARBA" id="ARBA00022723"/>
    </source>
</evidence>
<dbReference type="EC" id="3.1.1.73" evidence="9"/>
<keyword evidence="7" id="KW-1015">Disulfide bond</keyword>
<feature type="signal peptide" evidence="8">
    <location>
        <begin position="1"/>
        <end position="20"/>
    </location>
</feature>
<organism evidence="9 10">
    <name type="scientific">Glaciimonas immobilis</name>
    <dbReference type="NCBI Taxonomy" id="728004"/>
    <lineage>
        <taxon>Bacteria</taxon>
        <taxon>Pseudomonadati</taxon>
        <taxon>Pseudomonadota</taxon>
        <taxon>Betaproteobacteria</taxon>
        <taxon>Burkholderiales</taxon>
        <taxon>Oxalobacteraceae</taxon>
        <taxon>Glaciimonas</taxon>
    </lineage>
</organism>
<evidence type="ECO:0000313" key="10">
    <source>
        <dbReference type="Proteomes" id="UP000571084"/>
    </source>
</evidence>
<accession>A0A840RNR6</accession>
<evidence type="ECO:0000256" key="2">
    <source>
        <dbReference type="ARBA" id="ARBA00022487"/>
    </source>
</evidence>
<dbReference type="Proteomes" id="UP000571084">
    <property type="component" value="Unassembled WGS sequence"/>
</dbReference>
<dbReference type="Gene3D" id="3.40.50.1820">
    <property type="entry name" value="alpha/beta hydrolase"/>
    <property type="match status" value="1"/>
</dbReference>
<dbReference type="PANTHER" id="PTHR33938:SF15">
    <property type="entry name" value="FERULOYL ESTERASE B-RELATED"/>
    <property type="match status" value="1"/>
</dbReference>
<dbReference type="AlphaFoldDB" id="A0A840RNR6"/>
<keyword evidence="4 8" id="KW-0732">Signal</keyword>
<evidence type="ECO:0000256" key="6">
    <source>
        <dbReference type="ARBA" id="ARBA00022837"/>
    </source>
</evidence>
<proteinExistence type="inferred from homology"/>
<dbReference type="RefSeq" id="WP_168055090.1">
    <property type="nucleotide sequence ID" value="NZ_JAAOZT010000006.1"/>
</dbReference>
<comment type="similarity">
    <text evidence="1">Belongs to the tannase family.</text>
</comment>
<comment type="caution">
    <text evidence="9">The sequence shown here is derived from an EMBL/GenBank/DDBJ whole genome shotgun (WGS) entry which is preliminary data.</text>
</comment>
<keyword evidence="5 9" id="KW-0378">Hydrolase</keyword>
<protein>
    <submittedName>
        <fullName evidence="9">Feruloyl esterase</fullName>
        <ecNumber evidence="9">3.1.1.73</ecNumber>
    </submittedName>
</protein>
<sequence length="570" mass="59993">MYLFLKHPFFIAVISTSGLAGCGGGNGAFVTHTPLTCDQLNGRTVQASSVGLPTTGALVTSVAVVPAAGTGASAVGGYCKVLGDINPVDPMAPKIKFQLNLPVDWNSKAMMFGGGGYDGTISTGTGNVPAGPTNKQVPLGRGYATFGSDSGHQANATTSRDGSFGLNDEALKNFASDAIKKTRDVAIALIKVRYGSNPQRSYFAGGSTGGREALLAVSNWPQDWDGAIVLYPAWNAATLDLQFGRIARALAQPGAYPSREKRKVLYDAAIEACDALDGVRDGLISNITACNATFDPTTATLKGVPIRCAGGQEAGNSCLSDAQIAAFNVTNTPLQLNYAVASGETTYPGFNTWGTDFGNPGTSPLQPTVLTLALGTEQPANPMPAVTATTSPPYGSTFWDQWVRYFVTRNPNFNSLSLDPQNPGQYQSRIVELTGIQDANKTDLSAFQNKGGKILMAHGMADALVSTRATEQYWTRIRNTMGGSRVDSFARYYEIPGYGHAVSSVFNAAWDSVTALEGWVEKGTVPVNQVVADTAGVPGRTRPLCEYPAFPRYSSSGDVNVAASYTCATQ</sequence>
<dbReference type="GO" id="GO:0030600">
    <property type="term" value="F:feruloyl esterase activity"/>
    <property type="evidence" value="ECO:0007669"/>
    <property type="project" value="UniProtKB-EC"/>
</dbReference>
<keyword evidence="10" id="KW-1185">Reference proteome</keyword>
<dbReference type="GO" id="GO:0046872">
    <property type="term" value="F:metal ion binding"/>
    <property type="evidence" value="ECO:0007669"/>
    <property type="project" value="UniProtKB-KW"/>
</dbReference>
<evidence type="ECO:0000313" key="9">
    <source>
        <dbReference type="EMBL" id="MBB5199355.1"/>
    </source>
</evidence>
<evidence type="ECO:0000256" key="7">
    <source>
        <dbReference type="ARBA" id="ARBA00023157"/>
    </source>
</evidence>
<dbReference type="EMBL" id="JACHHQ010000002">
    <property type="protein sequence ID" value="MBB5199355.1"/>
    <property type="molecule type" value="Genomic_DNA"/>
</dbReference>
<dbReference type="PANTHER" id="PTHR33938">
    <property type="entry name" value="FERULOYL ESTERASE B-RELATED"/>
    <property type="match status" value="1"/>
</dbReference>
<gene>
    <name evidence="9" type="ORF">HNR39_001182</name>
</gene>
<dbReference type="InterPro" id="IPR011118">
    <property type="entry name" value="Tannase/feruloyl_esterase"/>
</dbReference>
<evidence type="ECO:0000256" key="4">
    <source>
        <dbReference type="ARBA" id="ARBA00022729"/>
    </source>
</evidence>
<dbReference type="SUPFAM" id="SSF53474">
    <property type="entry name" value="alpha/beta-Hydrolases"/>
    <property type="match status" value="1"/>
</dbReference>
<keyword evidence="6" id="KW-0106">Calcium</keyword>
<name>A0A840RNR6_9BURK</name>
<evidence type="ECO:0000256" key="8">
    <source>
        <dbReference type="SAM" id="SignalP"/>
    </source>
</evidence>
<dbReference type="InterPro" id="IPR029058">
    <property type="entry name" value="AB_hydrolase_fold"/>
</dbReference>
<reference evidence="9 10" key="1">
    <citation type="submission" date="2020-08" db="EMBL/GenBank/DDBJ databases">
        <title>Genomic Encyclopedia of Type Strains, Phase IV (KMG-IV): sequencing the most valuable type-strain genomes for metagenomic binning, comparative biology and taxonomic classification.</title>
        <authorList>
            <person name="Goeker M."/>
        </authorList>
    </citation>
    <scope>NUCLEOTIDE SEQUENCE [LARGE SCALE GENOMIC DNA]</scope>
    <source>
        <strain evidence="9 10">DSM 23240</strain>
    </source>
</reference>
<feature type="chain" id="PRO_5032728544" evidence="8">
    <location>
        <begin position="21"/>
        <end position="570"/>
    </location>
</feature>
<evidence type="ECO:0000256" key="1">
    <source>
        <dbReference type="ARBA" id="ARBA00006249"/>
    </source>
</evidence>
<keyword evidence="2" id="KW-0719">Serine esterase</keyword>
<evidence type="ECO:0000256" key="5">
    <source>
        <dbReference type="ARBA" id="ARBA00022801"/>
    </source>
</evidence>
<dbReference type="PROSITE" id="PS51257">
    <property type="entry name" value="PROKAR_LIPOPROTEIN"/>
    <property type="match status" value="1"/>
</dbReference>
<dbReference type="Pfam" id="PF07519">
    <property type="entry name" value="Tannase"/>
    <property type="match status" value="1"/>
</dbReference>